<dbReference type="Proteomes" id="UP000034164">
    <property type="component" value="Unassembled WGS sequence"/>
</dbReference>
<name>A0A0G2J9X8_9EURO</name>
<comment type="caution">
    <text evidence="2">The sequence shown here is derived from an EMBL/GenBank/DDBJ whole genome shotgun (WGS) entry which is preliminary data.</text>
</comment>
<feature type="compositionally biased region" description="Low complexity" evidence="1">
    <location>
        <begin position="33"/>
        <end position="44"/>
    </location>
</feature>
<gene>
    <name evidence="2" type="ORF">EMCG_09347</name>
</gene>
<protein>
    <submittedName>
        <fullName evidence="2">Uncharacterized protein</fullName>
    </submittedName>
</protein>
<reference evidence="3" key="1">
    <citation type="journal article" date="2015" name="PLoS Genet.">
        <title>The dynamic genome and transcriptome of the human fungal pathogen Blastomyces and close relative Emmonsia.</title>
        <authorList>
            <person name="Munoz J.F."/>
            <person name="Gauthier G.M."/>
            <person name="Desjardins C.A."/>
            <person name="Gallo J.E."/>
            <person name="Holder J."/>
            <person name="Sullivan T.D."/>
            <person name="Marty A.J."/>
            <person name="Carmen J.C."/>
            <person name="Chen Z."/>
            <person name="Ding L."/>
            <person name="Gujja S."/>
            <person name="Magrini V."/>
            <person name="Misas E."/>
            <person name="Mitreva M."/>
            <person name="Priest M."/>
            <person name="Saif S."/>
            <person name="Whiston E.A."/>
            <person name="Young S."/>
            <person name="Zeng Q."/>
            <person name="Goldman W.E."/>
            <person name="Mardis E.R."/>
            <person name="Taylor J.W."/>
            <person name="McEwen J.G."/>
            <person name="Clay O.K."/>
            <person name="Klein B.S."/>
            <person name="Cuomo C.A."/>
        </authorList>
    </citation>
    <scope>NUCLEOTIDE SEQUENCE [LARGE SCALE GENOMIC DNA]</scope>
    <source>
        <strain evidence="3">UAMH 3008</strain>
    </source>
</reference>
<evidence type="ECO:0000256" key="1">
    <source>
        <dbReference type="SAM" id="MobiDB-lite"/>
    </source>
</evidence>
<dbReference type="AlphaFoldDB" id="A0A0G2J9X8"/>
<evidence type="ECO:0000313" key="2">
    <source>
        <dbReference type="EMBL" id="KKZ64756.1"/>
    </source>
</evidence>
<evidence type="ECO:0000313" key="3">
    <source>
        <dbReference type="Proteomes" id="UP000034164"/>
    </source>
</evidence>
<proteinExistence type="predicted"/>
<organism evidence="2 3">
    <name type="scientific">[Emmonsia] crescens</name>
    <dbReference type="NCBI Taxonomy" id="73230"/>
    <lineage>
        <taxon>Eukaryota</taxon>
        <taxon>Fungi</taxon>
        <taxon>Dikarya</taxon>
        <taxon>Ascomycota</taxon>
        <taxon>Pezizomycotina</taxon>
        <taxon>Eurotiomycetes</taxon>
        <taxon>Eurotiomycetidae</taxon>
        <taxon>Onygenales</taxon>
        <taxon>Ajellomycetaceae</taxon>
        <taxon>Emergomyces</taxon>
    </lineage>
</organism>
<dbReference type="VEuPathDB" id="FungiDB:EMCG_09347"/>
<sequence length="59" mass="6239">MAATVAWILSSPTVPGSAAQRPPVSLTTPWELSPNTPSSSVSSTHCKRITRTGRYPTSL</sequence>
<accession>A0A0G2J9X8</accession>
<feature type="region of interest" description="Disordered" evidence="1">
    <location>
        <begin position="1"/>
        <end position="59"/>
    </location>
</feature>
<dbReference type="EMBL" id="LCZI01000748">
    <property type="protein sequence ID" value="KKZ64756.1"/>
    <property type="molecule type" value="Genomic_DNA"/>
</dbReference>